<dbReference type="PROSITE" id="PS52015">
    <property type="entry name" value="TONB_CTD"/>
    <property type="match status" value="1"/>
</dbReference>
<evidence type="ECO:0000256" key="5">
    <source>
        <dbReference type="SAM" id="MobiDB-lite"/>
    </source>
</evidence>
<dbReference type="GO" id="GO:0055085">
    <property type="term" value="P:transmembrane transport"/>
    <property type="evidence" value="ECO:0007669"/>
    <property type="project" value="InterPro"/>
</dbReference>
<dbReference type="NCBIfam" id="TIGR01352">
    <property type="entry name" value="tonB_Cterm"/>
    <property type="match status" value="1"/>
</dbReference>
<feature type="domain" description="TonB C-terminal" evidence="6">
    <location>
        <begin position="61"/>
        <end position="153"/>
    </location>
</feature>
<evidence type="ECO:0000313" key="7">
    <source>
        <dbReference type="EMBL" id="GAG20669.1"/>
    </source>
</evidence>
<protein>
    <recommendedName>
        <fullName evidence="6">TonB C-terminal domain-containing protein</fullName>
    </recommendedName>
</protein>
<name>X0VQK2_9ZZZZ</name>
<dbReference type="Gene3D" id="3.30.1150.10">
    <property type="match status" value="1"/>
</dbReference>
<dbReference type="InterPro" id="IPR037682">
    <property type="entry name" value="TonB_C"/>
</dbReference>
<comment type="subcellular location">
    <subcellularLocation>
        <location evidence="1">Membrane</location>
        <topology evidence="1">Single-pass membrane protein</topology>
    </subcellularLocation>
</comment>
<dbReference type="SUPFAM" id="SSF74653">
    <property type="entry name" value="TolA/TonB C-terminal domain"/>
    <property type="match status" value="1"/>
</dbReference>
<dbReference type="InterPro" id="IPR006260">
    <property type="entry name" value="TonB/TolA_C"/>
</dbReference>
<keyword evidence="3" id="KW-1133">Transmembrane helix</keyword>
<evidence type="ECO:0000256" key="4">
    <source>
        <dbReference type="ARBA" id="ARBA00023136"/>
    </source>
</evidence>
<evidence type="ECO:0000256" key="3">
    <source>
        <dbReference type="ARBA" id="ARBA00022989"/>
    </source>
</evidence>
<gene>
    <name evidence="7" type="ORF">S01H1_58574</name>
</gene>
<feature type="non-terminal residue" evidence="7">
    <location>
        <position position="1"/>
    </location>
</feature>
<proteinExistence type="predicted"/>
<dbReference type="AlphaFoldDB" id="X0VQK2"/>
<dbReference type="EMBL" id="BARS01038267">
    <property type="protein sequence ID" value="GAG20669.1"/>
    <property type="molecule type" value="Genomic_DNA"/>
</dbReference>
<sequence length="153" mass="17054">VYTDVIPQTSQSTQRRRQPERPAVPIPAETEEMAEDVTIDFENISFSDLPPLPGNIRGVPNVTIGPRIIKQVLPAIPRKDNKKGIKGTINISLEIDADGKVIDVIVLKSTIDNPEVVKAVVDAAYRCLFVPARRGSKNVKDRTFLKYDIDYSR</sequence>
<evidence type="ECO:0000256" key="2">
    <source>
        <dbReference type="ARBA" id="ARBA00022692"/>
    </source>
</evidence>
<keyword evidence="2" id="KW-0812">Transmembrane</keyword>
<reference evidence="7" key="1">
    <citation type="journal article" date="2014" name="Front. Microbiol.">
        <title>High frequency of phylogenetically diverse reductive dehalogenase-homologous genes in deep subseafloor sedimentary metagenomes.</title>
        <authorList>
            <person name="Kawai M."/>
            <person name="Futagami T."/>
            <person name="Toyoda A."/>
            <person name="Takaki Y."/>
            <person name="Nishi S."/>
            <person name="Hori S."/>
            <person name="Arai W."/>
            <person name="Tsubouchi T."/>
            <person name="Morono Y."/>
            <person name="Uchiyama I."/>
            <person name="Ito T."/>
            <person name="Fujiyama A."/>
            <person name="Inagaki F."/>
            <person name="Takami H."/>
        </authorList>
    </citation>
    <scope>NUCLEOTIDE SEQUENCE</scope>
    <source>
        <strain evidence="7">Expedition CK06-06</strain>
    </source>
</reference>
<evidence type="ECO:0000259" key="6">
    <source>
        <dbReference type="PROSITE" id="PS52015"/>
    </source>
</evidence>
<keyword evidence="4" id="KW-0472">Membrane</keyword>
<comment type="caution">
    <text evidence="7">The sequence shown here is derived from an EMBL/GenBank/DDBJ whole genome shotgun (WGS) entry which is preliminary data.</text>
</comment>
<organism evidence="7">
    <name type="scientific">marine sediment metagenome</name>
    <dbReference type="NCBI Taxonomy" id="412755"/>
    <lineage>
        <taxon>unclassified sequences</taxon>
        <taxon>metagenomes</taxon>
        <taxon>ecological metagenomes</taxon>
    </lineage>
</organism>
<evidence type="ECO:0000256" key="1">
    <source>
        <dbReference type="ARBA" id="ARBA00004167"/>
    </source>
</evidence>
<accession>X0VQK2</accession>
<dbReference type="GO" id="GO:0016020">
    <property type="term" value="C:membrane"/>
    <property type="evidence" value="ECO:0007669"/>
    <property type="project" value="UniProtKB-SubCell"/>
</dbReference>
<feature type="region of interest" description="Disordered" evidence="5">
    <location>
        <begin position="1"/>
        <end position="31"/>
    </location>
</feature>